<comment type="catalytic activity">
    <reaction evidence="1 9">
        <text>N-(5-phospho-beta-D-ribosyl)anthranilate = 1-(2-carboxyphenylamino)-1-deoxy-D-ribulose 5-phosphate</text>
        <dbReference type="Rhea" id="RHEA:21540"/>
        <dbReference type="ChEBI" id="CHEBI:18277"/>
        <dbReference type="ChEBI" id="CHEBI:58613"/>
        <dbReference type="EC" id="5.3.1.24"/>
    </reaction>
</comment>
<evidence type="ECO:0000313" key="13">
    <source>
        <dbReference type="Proteomes" id="UP000758856"/>
    </source>
</evidence>
<comment type="caution">
    <text evidence="11">The sequence shown here is derived from an EMBL/GenBank/DDBJ whole genome shotgun (WGS) entry which is preliminary data.</text>
</comment>
<reference evidence="12 13" key="2">
    <citation type="submission" date="2021-01" db="EMBL/GenBank/DDBJ databases">
        <title>Genomic Encyclopedia of Type Strains, Phase IV (KMG-IV): sequencing the most valuable type-strain genomes for metagenomic binning, comparative biology and taxonomic classification.</title>
        <authorList>
            <person name="Goeker M."/>
        </authorList>
    </citation>
    <scope>NUCLEOTIDE SEQUENCE [LARGE SCALE GENOMIC DNA]</scope>
    <source>
        <strain evidence="12 13">DSM 6130</strain>
    </source>
</reference>
<dbReference type="NCBIfam" id="NF002295">
    <property type="entry name" value="PRK01222.1-1"/>
    <property type="match status" value="1"/>
</dbReference>
<dbReference type="GO" id="GO:0000162">
    <property type="term" value="P:L-tryptophan biosynthetic process"/>
    <property type="evidence" value="ECO:0007669"/>
    <property type="project" value="UniProtKB-UniRule"/>
</dbReference>
<dbReference type="GO" id="GO:0004640">
    <property type="term" value="F:phosphoribosylanthranilate isomerase activity"/>
    <property type="evidence" value="ECO:0007669"/>
    <property type="project" value="UniProtKB-UniRule"/>
</dbReference>
<dbReference type="InterPro" id="IPR001240">
    <property type="entry name" value="PRAI_dom"/>
</dbReference>
<dbReference type="InterPro" id="IPR011060">
    <property type="entry name" value="RibuloseP-bd_barrel"/>
</dbReference>
<evidence type="ECO:0000256" key="3">
    <source>
        <dbReference type="ARBA" id="ARBA00012572"/>
    </source>
</evidence>
<dbReference type="InterPro" id="IPR044643">
    <property type="entry name" value="TrpF_fam"/>
</dbReference>
<sequence>MRNEAGGGRAAARGRAMPVEIKICGLSDEATLDAALDAGASHVGFVSFPKSPRHVDIPRARALADLARGRAAIAVLTVDADDAALDALVEAIDPDVLQLHGHETPERTAAVKARFDREVWKAIPVATADDLAAIALYQSVVDRVLFDAKPPKGAVLPGGNGVAFDWGLLAALDPSLRFVLSGGLTPENVAEAVARTRAPAVDVSSGVESAPGVKDQDRIRAFVRAVRSDG</sequence>
<evidence type="ECO:0000256" key="1">
    <source>
        <dbReference type="ARBA" id="ARBA00001164"/>
    </source>
</evidence>
<dbReference type="Proteomes" id="UP001143400">
    <property type="component" value="Unassembled WGS sequence"/>
</dbReference>
<dbReference type="HAMAP" id="MF_00135">
    <property type="entry name" value="PRAI"/>
    <property type="match status" value="1"/>
</dbReference>
<evidence type="ECO:0000256" key="2">
    <source>
        <dbReference type="ARBA" id="ARBA00004664"/>
    </source>
</evidence>
<reference evidence="11" key="3">
    <citation type="submission" date="2023-01" db="EMBL/GenBank/DDBJ databases">
        <authorList>
            <person name="Sun Q."/>
            <person name="Evtushenko L."/>
        </authorList>
    </citation>
    <scope>NUCLEOTIDE SEQUENCE</scope>
    <source>
        <strain evidence="11">VKM B-1606</strain>
    </source>
</reference>
<evidence type="ECO:0000313" key="12">
    <source>
        <dbReference type="EMBL" id="MBM7852850.1"/>
    </source>
</evidence>
<evidence type="ECO:0000313" key="14">
    <source>
        <dbReference type="Proteomes" id="UP001143400"/>
    </source>
</evidence>
<gene>
    <name evidence="9 11" type="primary">trpF</name>
    <name evidence="11" type="ORF">GCM10008170_30780</name>
    <name evidence="12" type="ORF">JOD31_003092</name>
</gene>
<evidence type="ECO:0000256" key="7">
    <source>
        <dbReference type="ARBA" id="ARBA00023141"/>
    </source>
</evidence>
<keyword evidence="5 9" id="KW-0028">Amino-acid biosynthesis</keyword>
<comment type="pathway">
    <text evidence="2 9">Amino-acid biosynthesis; L-tryptophan biosynthesis; L-tryptophan from chorismate: step 3/5.</text>
</comment>
<dbReference type="Gene3D" id="3.20.20.70">
    <property type="entry name" value="Aldolase class I"/>
    <property type="match status" value="1"/>
</dbReference>
<dbReference type="EMBL" id="JAFBCY010000003">
    <property type="protein sequence ID" value="MBM7852850.1"/>
    <property type="molecule type" value="Genomic_DNA"/>
</dbReference>
<evidence type="ECO:0000259" key="10">
    <source>
        <dbReference type="Pfam" id="PF00697"/>
    </source>
</evidence>
<dbReference type="EMBL" id="BSFF01000003">
    <property type="protein sequence ID" value="GLK57059.1"/>
    <property type="molecule type" value="Genomic_DNA"/>
</dbReference>
<keyword evidence="13" id="KW-1185">Reference proteome</keyword>
<dbReference type="CDD" id="cd00405">
    <property type="entry name" value="PRAI"/>
    <property type="match status" value="1"/>
</dbReference>
<evidence type="ECO:0000256" key="9">
    <source>
        <dbReference type="HAMAP-Rule" id="MF_00135"/>
    </source>
</evidence>
<dbReference type="Pfam" id="PF00697">
    <property type="entry name" value="PRAI"/>
    <property type="match status" value="1"/>
</dbReference>
<keyword evidence="8 9" id="KW-0413">Isomerase</keyword>
<feature type="domain" description="N-(5'phosphoribosyl) anthranilate isomerase (PRAI)" evidence="10">
    <location>
        <begin position="21"/>
        <end position="224"/>
    </location>
</feature>
<proteinExistence type="inferred from homology"/>
<dbReference type="SUPFAM" id="SSF51366">
    <property type="entry name" value="Ribulose-phoshate binding barrel"/>
    <property type="match status" value="1"/>
</dbReference>
<evidence type="ECO:0000256" key="6">
    <source>
        <dbReference type="ARBA" id="ARBA00022822"/>
    </source>
</evidence>
<protein>
    <recommendedName>
        <fullName evidence="4 9">N-(5'-phosphoribosyl)anthranilate isomerase</fullName>
        <shortName evidence="9">PRAI</shortName>
        <ecNumber evidence="3 9">5.3.1.24</ecNumber>
    </recommendedName>
</protein>
<reference evidence="11" key="1">
    <citation type="journal article" date="2014" name="Int. J. Syst. Evol. Microbiol.">
        <title>Complete genome sequence of Corynebacterium casei LMG S-19264T (=DSM 44701T), isolated from a smear-ripened cheese.</title>
        <authorList>
            <consortium name="US DOE Joint Genome Institute (JGI-PGF)"/>
            <person name="Walter F."/>
            <person name="Albersmeier A."/>
            <person name="Kalinowski J."/>
            <person name="Ruckert C."/>
        </authorList>
    </citation>
    <scope>NUCLEOTIDE SEQUENCE</scope>
    <source>
        <strain evidence="11">VKM B-1606</strain>
    </source>
</reference>
<dbReference type="InterPro" id="IPR013785">
    <property type="entry name" value="Aldolase_TIM"/>
</dbReference>
<comment type="similarity">
    <text evidence="9">Belongs to the TrpF family.</text>
</comment>
<accession>A0A9W6MT81</accession>
<dbReference type="EC" id="5.3.1.24" evidence="3 9"/>
<keyword evidence="7 9" id="KW-0057">Aromatic amino acid biosynthesis</keyword>
<evidence type="ECO:0000256" key="5">
    <source>
        <dbReference type="ARBA" id="ARBA00022605"/>
    </source>
</evidence>
<name>A0A9W6MT81_9HYPH</name>
<dbReference type="AlphaFoldDB" id="A0A9W6MT81"/>
<evidence type="ECO:0000256" key="8">
    <source>
        <dbReference type="ARBA" id="ARBA00023235"/>
    </source>
</evidence>
<dbReference type="PANTHER" id="PTHR42894:SF1">
    <property type="entry name" value="N-(5'-PHOSPHORIBOSYL)ANTHRANILATE ISOMERASE"/>
    <property type="match status" value="1"/>
</dbReference>
<keyword evidence="6 9" id="KW-0822">Tryptophan biosynthesis</keyword>
<dbReference type="PANTHER" id="PTHR42894">
    <property type="entry name" value="N-(5'-PHOSPHORIBOSYL)ANTHRANILATE ISOMERASE"/>
    <property type="match status" value="1"/>
</dbReference>
<evidence type="ECO:0000313" key="11">
    <source>
        <dbReference type="EMBL" id="GLK57059.1"/>
    </source>
</evidence>
<organism evidence="11 14">
    <name type="scientific">Methylopila capsulata</name>
    <dbReference type="NCBI Taxonomy" id="61654"/>
    <lineage>
        <taxon>Bacteria</taxon>
        <taxon>Pseudomonadati</taxon>
        <taxon>Pseudomonadota</taxon>
        <taxon>Alphaproteobacteria</taxon>
        <taxon>Hyphomicrobiales</taxon>
        <taxon>Methylopilaceae</taxon>
        <taxon>Methylopila</taxon>
    </lineage>
</organism>
<evidence type="ECO:0000256" key="4">
    <source>
        <dbReference type="ARBA" id="ARBA00022272"/>
    </source>
</evidence>
<dbReference type="Proteomes" id="UP000758856">
    <property type="component" value="Unassembled WGS sequence"/>
</dbReference>